<dbReference type="InterPro" id="IPR004358">
    <property type="entry name" value="Sig_transdc_His_kin-like_C"/>
</dbReference>
<comment type="catalytic activity">
    <reaction evidence="1">
        <text>ATP + protein L-histidine = ADP + protein N-phospho-L-histidine.</text>
        <dbReference type="EC" id="2.7.13.3"/>
    </reaction>
</comment>
<feature type="transmembrane region" description="Helical" evidence="7">
    <location>
        <begin position="226"/>
        <end position="249"/>
    </location>
</feature>
<feature type="transmembrane region" description="Helical" evidence="7">
    <location>
        <begin position="63"/>
        <end position="83"/>
    </location>
</feature>
<dbReference type="PANTHER" id="PTHR44936">
    <property type="entry name" value="SENSOR PROTEIN CREC"/>
    <property type="match status" value="1"/>
</dbReference>
<dbReference type="InterPro" id="IPR003594">
    <property type="entry name" value="HATPase_dom"/>
</dbReference>
<dbReference type="SUPFAM" id="SSF55874">
    <property type="entry name" value="ATPase domain of HSP90 chaperone/DNA topoisomerase II/histidine kinase"/>
    <property type="match status" value="1"/>
</dbReference>
<dbReference type="AlphaFoldDB" id="A0A317FNJ9"/>
<keyword evidence="10" id="KW-1185">Reference proteome</keyword>
<keyword evidence="6" id="KW-0902">Two-component regulatory system</keyword>
<feature type="transmembrane region" description="Helical" evidence="7">
    <location>
        <begin position="127"/>
        <end position="148"/>
    </location>
</feature>
<feature type="transmembrane region" description="Helical" evidence="7">
    <location>
        <begin position="255"/>
        <end position="277"/>
    </location>
</feature>
<evidence type="ECO:0000256" key="4">
    <source>
        <dbReference type="ARBA" id="ARBA00022679"/>
    </source>
</evidence>
<feature type="transmembrane region" description="Helical" evidence="7">
    <location>
        <begin position="95"/>
        <end position="115"/>
    </location>
</feature>
<keyword evidence="5 9" id="KW-0418">Kinase</keyword>
<dbReference type="PROSITE" id="PS50109">
    <property type="entry name" value="HIS_KIN"/>
    <property type="match status" value="1"/>
</dbReference>
<protein>
    <recommendedName>
        <fullName evidence="2">histidine kinase</fullName>
        <ecNumber evidence="2">2.7.13.3</ecNumber>
    </recommendedName>
</protein>
<evidence type="ECO:0000256" key="1">
    <source>
        <dbReference type="ARBA" id="ARBA00000085"/>
    </source>
</evidence>
<keyword evidence="7" id="KW-0472">Membrane</keyword>
<dbReference type="EC" id="2.7.13.3" evidence="2"/>
<feature type="transmembrane region" description="Helical" evidence="7">
    <location>
        <begin position="31"/>
        <end position="51"/>
    </location>
</feature>
<evidence type="ECO:0000256" key="5">
    <source>
        <dbReference type="ARBA" id="ARBA00022777"/>
    </source>
</evidence>
<proteinExistence type="predicted"/>
<dbReference type="PANTHER" id="PTHR44936:SF9">
    <property type="entry name" value="SENSOR PROTEIN CREC"/>
    <property type="match status" value="1"/>
</dbReference>
<evidence type="ECO:0000256" key="2">
    <source>
        <dbReference type="ARBA" id="ARBA00012438"/>
    </source>
</evidence>
<accession>A0A317FNJ9</accession>
<dbReference type="InterPro" id="IPR014265">
    <property type="entry name" value="XrtA/PrsK"/>
</dbReference>
<reference evidence="10" key="1">
    <citation type="submission" date="2018-05" db="EMBL/GenBank/DDBJ databases">
        <authorList>
            <person name="Du Z."/>
            <person name="Wang X."/>
        </authorList>
    </citation>
    <scope>NUCLEOTIDE SEQUENCE [LARGE SCALE GENOMIC DNA]</scope>
    <source>
        <strain evidence="10">CQN31</strain>
    </source>
</reference>
<dbReference type="GO" id="GO:0004673">
    <property type="term" value="F:protein histidine kinase activity"/>
    <property type="evidence" value="ECO:0007669"/>
    <property type="project" value="UniProtKB-EC"/>
</dbReference>
<gene>
    <name evidence="9" type="primary">prsK</name>
    <name evidence="9" type="ORF">DFH01_08210</name>
</gene>
<evidence type="ECO:0000313" key="10">
    <source>
        <dbReference type="Proteomes" id="UP000245765"/>
    </source>
</evidence>
<dbReference type="EMBL" id="QGNA01000001">
    <property type="protein sequence ID" value="PWS39206.1"/>
    <property type="molecule type" value="Genomic_DNA"/>
</dbReference>
<dbReference type="InterPro" id="IPR036890">
    <property type="entry name" value="HATPase_C_sf"/>
</dbReference>
<keyword evidence="7" id="KW-1133">Transmembrane helix</keyword>
<feature type="transmembrane region" description="Helical" evidence="7">
    <location>
        <begin position="160"/>
        <end position="179"/>
    </location>
</feature>
<dbReference type="Gene3D" id="3.30.565.10">
    <property type="entry name" value="Histidine kinase-like ATPase, C-terminal domain"/>
    <property type="match status" value="1"/>
</dbReference>
<dbReference type="GO" id="GO:0000160">
    <property type="term" value="P:phosphorelay signal transduction system"/>
    <property type="evidence" value="ECO:0007669"/>
    <property type="project" value="UniProtKB-KW"/>
</dbReference>
<organism evidence="9 10">
    <name type="scientific">Falsiroseomonas bella</name>
    <dbReference type="NCBI Taxonomy" id="2184016"/>
    <lineage>
        <taxon>Bacteria</taxon>
        <taxon>Pseudomonadati</taxon>
        <taxon>Pseudomonadota</taxon>
        <taxon>Alphaproteobacteria</taxon>
        <taxon>Acetobacterales</taxon>
        <taxon>Roseomonadaceae</taxon>
        <taxon>Falsiroseomonas</taxon>
    </lineage>
</organism>
<dbReference type="Pfam" id="PF02518">
    <property type="entry name" value="HATPase_c"/>
    <property type="match status" value="1"/>
</dbReference>
<feature type="transmembrane region" description="Helical" evidence="7">
    <location>
        <begin position="6"/>
        <end position="24"/>
    </location>
</feature>
<dbReference type="PRINTS" id="PR00344">
    <property type="entry name" value="BCTRLSENSOR"/>
</dbReference>
<evidence type="ECO:0000259" key="8">
    <source>
        <dbReference type="PROSITE" id="PS50109"/>
    </source>
</evidence>
<keyword evidence="4" id="KW-0808">Transferase</keyword>
<keyword evidence="3" id="KW-0597">Phosphoprotein</keyword>
<dbReference type="SUPFAM" id="SSF55781">
    <property type="entry name" value="GAF domain-like"/>
    <property type="match status" value="1"/>
</dbReference>
<dbReference type="InterPro" id="IPR050980">
    <property type="entry name" value="2C_sensor_his_kinase"/>
</dbReference>
<evidence type="ECO:0000256" key="7">
    <source>
        <dbReference type="SAM" id="Phobius"/>
    </source>
</evidence>
<evidence type="ECO:0000256" key="3">
    <source>
        <dbReference type="ARBA" id="ARBA00022553"/>
    </source>
</evidence>
<feature type="domain" description="Histidine kinase" evidence="8">
    <location>
        <begin position="472"/>
        <end position="673"/>
    </location>
</feature>
<comment type="caution">
    <text evidence="9">The sequence shown here is derived from an EMBL/GenBank/DDBJ whole genome shotgun (WGS) entry which is preliminary data.</text>
</comment>
<dbReference type="Proteomes" id="UP000245765">
    <property type="component" value="Unassembled WGS sequence"/>
</dbReference>
<evidence type="ECO:0000256" key="6">
    <source>
        <dbReference type="ARBA" id="ARBA00023012"/>
    </source>
</evidence>
<keyword evidence="7" id="KW-0812">Transmembrane</keyword>
<name>A0A317FNJ9_9PROT</name>
<evidence type="ECO:0000313" key="9">
    <source>
        <dbReference type="EMBL" id="PWS39206.1"/>
    </source>
</evidence>
<sequence>MSAASFVLHAGSAAVCLVWTALVLSAGRGKAARLLAAACGIAALWAGSYAYALHNGQDWAQRLAAALEIGRWLVWLLVLGFFFRRIAGQRAGALMPALAITAAAGAAIAMLVTLLDRGTPEFASDLGAFGTLARLMLALLVVLMAENLFRTAGEAERWHVGLPAIALGGLSAFDVLLYAEAALSQQVSVPLLDARAALTAAVTPLLAVAAVRDARWRRDPPVSRQVVFHGATLVVAGAFLLAVGALGEILRWLDVAWGAAAQISLLAVALIGLAVALTSGTVRSRFRGMIVDHFFTARYDYRREWLRAVEALSAGEQPMAPEQRAIRVVADVVDSPAGVLLQRDPGEAGLRWAGSWNLPAEHQSLGAEHALMAQIGAGQEVVALPAEDPALRDLRRAYGPLWLAVPLAHGREGLAGVVLLAPPRAPFKLDREVAELLRMLGRQVAMFLAERRAAERLVDERRLADYAKRFAFVAHDVKTVSSQLSLLLANAEENLADPEFQHDMLVTVRASTARINALIVRLGQPGDVPEGAAEAISPLERLQALAAAKPYAVEVTGHEGAALAAIAASRFDTAVGHLMNNAAEASPPGEPVRVQVRQEGSQFVVDVMDRGPGMSAEFVRDELFRPLSTSKRQGSGIGAWQARELLREAGGELTVLSRPGAGTTMRIVLPARGVAGEPPAPVAIAAAAMRGAA</sequence>
<dbReference type="NCBIfam" id="TIGR02916">
    <property type="entry name" value="PEP_his_kin"/>
    <property type="match status" value="1"/>
</dbReference>
<dbReference type="InterPro" id="IPR005467">
    <property type="entry name" value="His_kinase_dom"/>
</dbReference>
<dbReference type="RefSeq" id="WP_109869827.1">
    <property type="nucleotide sequence ID" value="NZ_QGNA01000001.1"/>
</dbReference>
<dbReference type="SMART" id="SM00387">
    <property type="entry name" value="HATPase_c"/>
    <property type="match status" value="1"/>
</dbReference>
<dbReference type="OrthoDB" id="9785691at2"/>